<dbReference type="SUPFAM" id="SSF56601">
    <property type="entry name" value="beta-lactamase/transpeptidase-like"/>
    <property type="match status" value="1"/>
</dbReference>
<dbReference type="InterPro" id="IPR005590">
    <property type="entry name" value="DUF333"/>
</dbReference>
<reference evidence="1" key="1">
    <citation type="submission" date="2020-05" db="EMBL/GenBank/DDBJ databases">
        <authorList>
            <person name="Chiriac C."/>
            <person name="Salcher M."/>
            <person name="Ghai R."/>
            <person name="Kavagutti S V."/>
        </authorList>
    </citation>
    <scope>NUCLEOTIDE SEQUENCE</scope>
</reference>
<dbReference type="EMBL" id="CAEZUN010000066">
    <property type="protein sequence ID" value="CAB4601004.1"/>
    <property type="molecule type" value="Genomic_DNA"/>
</dbReference>
<evidence type="ECO:0000313" key="1">
    <source>
        <dbReference type="EMBL" id="CAB4601004.1"/>
    </source>
</evidence>
<dbReference type="Gene3D" id="3.40.710.10">
    <property type="entry name" value="DD-peptidase/beta-lactamase superfamily"/>
    <property type="match status" value="1"/>
</dbReference>
<sequence>MASNSHGFLPARLLIRQIVPNKGMQCDRGYSMQMKKLALATAIIIGLTSCGSTSSQESASGPNPATEYCVSKGGTIEVAKEEVGEVAYCVLANGTREDAWDYFYNSTPIPGWTQTSFFAPAQSDAKAKETFTGRISFETTKLELDVNPADKFVQNPWSWWGLFDFLAATDPAGATSLMKLDAQLFPGIEIDFYTSPDGDLVPVQRDIIRKPLVDRTASFWEIIASPGRVWAATAADGKYASWDKAAFPFSLVQSQEGEAWIGLATFYYKDGQISETKVQLTSDTAGGFIFWDPDFDVNAWGQIPTKYTADTVVDEAKLQESFATEKMNKVATKPLSELGTDIVAAAGAFDPKPTLSVAVMHNNVLYVDPVKTPFGDYPYPLDMRVGVWSATKSLVPGMAALRLVEKYGSEFLDTKLVDYFEVGKEFNYVDATSQKRWEAVTIQNALQMSTGMGATGYDTNWDGKNANTYQWGYSYDLADMIRYYFNVTPNPDVTGPGQKFAYIDQDMWIASLAMERFLQEKEGPSATLINMLRDEVYGPIGVSHFALGTNYTPTGELGNSYGGWGALPTLDILAKAGMLIANGGKSADGSQILNSELLGTYTKSADYQLAFWKTKATVDSAEIFIPTMSGAGGNKVLSLPNSTSIIVLGRDDYNASIPDDKLAALVTATLKLEK</sequence>
<protein>
    <submittedName>
        <fullName evidence="1">Unannotated protein</fullName>
    </submittedName>
</protein>
<gene>
    <name evidence="1" type="ORF">UFOPK1826_00662</name>
</gene>
<dbReference type="AlphaFoldDB" id="A0A6J6GPL4"/>
<accession>A0A6J6GPL4</accession>
<name>A0A6J6GPL4_9ZZZZ</name>
<proteinExistence type="predicted"/>
<organism evidence="1">
    <name type="scientific">freshwater metagenome</name>
    <dbReference type="NCBI Taxonomy" id="449393"/>
    <lineage>
        <taxon>unclassified sequences</taxon>
        <taxon>metagenomes</taxon>
        <taxon>ecological metagenomes</taxon>
    </lineage>
</organism>
<dbReference type="InterPro" id="IPR012338">
    <property type="entry name" value="Beta-lactam/transpept-like"/>
</dbReference>
<dbReference type="Pfam" id="PF03891">
    <property type="entry name" value="DUF333"/>
    <property type="match status" value="1"/>
</dbReference>